<protein>
    <recommendedName>
        <fullName evidence="5">Sporulation protein</fullName>
    </recommendedName>
</protein>
<comment type="caution">
    <text evidence="3">The sequence shown here is derived from an EMBL/GenBank/DDBJ whole genome shotgun (WGS) entry which is preliminary data.</text>
</comment>
<organism evidence="3 4">
    <name type="scientific">Fontibacillus solani</name>
    <dbReference type="NCBI Taxonomy" id="1572857"/>
    <lineage>
        <taxon>Bacteria</taxon>
        <taxon>Bacillati</taxon>
        <taxon>Bacillota</taxon>
        <taxon>Bacilli</taxon>
        <taxon>Bacillales</taxon>
        <taxon>Paenibacillaceae</taxon>
        <taxon>Fontibacillus</taxon>
    </lineage>
</organism>
<dbReference type="InterPro" id="IPR019076">
    <property type="entry name" value="Spore_lipoprot_YhcN/YlaJ-like"/>
</dbReference>
<evidence type="ECO:0000256" key="2">
    <source>
        <dbReference type="SAM" id="SignalP"/>
    </source>
</evidence>
<dbReference type="AlphaFoldDB" id="A0A7W3SQS7"/>
<gene>
    <name evidence="3" type="ORF">FHR92_000998</name>
</gene>
<feature type="chain" id="PRO_5038605303" description="Sporulation protein" evidence="2">
    <location>
        <begin position="25"/>
        <end position="312"/>
    </location>
</feature>
<feature type="compositionally biased region" description="Polar residues" evidence="1">
    <location>
        <begin position="278"/>
        <end position="294"/>
    </location>
</feature>
<name>A0A7W3SQS7_9BACL</name>
<reference evidence="3 4" key="1">
    <citation type="submission" date="2020-08" db="EMBL/GenBank/DDBJ databases">
        <title>Genomic Encyclopedia of Type Strains, Phase III (KMG-III): the genomes of soil and plant-associated and newly described type strains.</title>
        <authorList>
            <person name="Whitman W."/>
        </authorList>
    </citation>
    <scope>NUCLEOTIDE SEQUENCE [LARGE SCALE GENOMIC DNA]</scope>
    <source>
        <strain evidence="3 4">CECT 8693</strain>
    </source>
</reference>
<feature type="signal peptide" evidence="2">
    <location>
        <begin position="1"/>
        <end position="24"/>
    </location>
</feature>
<dbReference type="EMBL" id="JACJIP010000004">
    <property type="protein sequence ID" value="MBA9084541.1"/>
    <property type="molecule type" value="Genomic_DNA"/>
</dbReference>
<keyword evidence="2" id="KW-0732">Signal</keyword>
<keyword evidence="4" id="KW-1185">Reference proteome</keyword>
<feature type="region of interest" description="Disordered" evidence="1">
    <location>
        <begin position="182"/>
        <end position="206"/>
    </location>
</feature>
<proteinExistence type="predicted"/>
<feature type="region of interest" description="Disordered" evidence="1">
    <location>
        <begin position="278"/>
        <end position="312"/>
    </location>
</feature>
<accession>A0A7W3SQS7</accession>
<evidence type="ECO:0008006" key="5">
    <source>
        <dbReference type="Google" id="ProtNLM"/>
    </source>
</evidence>
<dbReference type="Pfam" id="PF09580">
    <property type="entry name" value="Spore_YhcN_YlaJ"/>
    <property type="match status" value="2"/>
</dbReference>
<evidence type="ECO:0000313" key="3">
    <source>
        <dbReference type="EMBL" id="MBA9084541.1"/>
    </source>
</evidence>
<sequence length="312" mass="32696">MRGAKVVSLSLSAALLAGTVGLTACGTTRNNVKTQSLRHPDGNYNVNSLPQNRMFTRNTNGHHNKINSMRYSAALSNRVAQLKEVQAAHVVVTDRDAYVAITRHGNGVTTHGTHLNTRSNGLVSPNHGIIANGVTNRGTTNVSGPYGANYGTRGIADNGLAGSSAGIVGPVGNNMGAGYTTRGTTTDGTLHRMNTTTGTGTTGRVTDRVPQKLKDSIAHTVKKSAPHIRNVYVSEDADFVTEMGNYGTKSRSGAPLHNLTADFQTLINRVFPGRTGTMTGPSGYAPTTPSNVNTDGYRGGVTTDGFMGGVTR</sequence>
<dbReference type="Proteomes" id="UP000567067">
    <property type="component" value="Unassembled WGS sequence"/>
</dbReference>
<evidence type="ECO:0000256" key="1">
    <source>
        <dbReference type="SAM" id="MobiDB-lite"/>
    </source>
</evidence>
<dbReference type="RefSeq" id="WP_182534561.1">
    <property type="nucleotide sequence ID" value="NZ_JACJIP010000004.1"/>
</dbReference>
<dbReference type="PROSITE" id="PS51257">
    <property type="entry name" value="PROKAR_LIPOPROTEIN"/>
    <property type="match status" value="1"/>
</dbReference>
<evidence type="ECO:0000313" key="4">
    <source>
        <dbReference type="Proteomes" id="UP000567067"/>
    </source>
</evidence>